<comment type="caution">
    <text evidence="14">The sequence shown here is derived from an EMBL/GenBank/DDBJ whole genome shotgun (WGS) entry which is preliminary data.</text>
</comment>
<dbReference type="GO" id="GO:0071973">
    <property type="term" value="P:bacterial-type flagellum-dependent cell motility"/>
    <property type="evidence" value="ECO:0007669"/>
    <property type="project" value="InterPro"/>
</dbReference>
<evidence type="ECO:0000256" key="10">
    <source>
        <dbReference type="ARBA" id="ARBA00025598"/>
    </source>
</evidence>
<evidence type="ECO:0000313" key="14">
    <source>
        <dbReference type="EMBL" id="NMV36318.1"/>
    </source>
</evidence>
<sequence length="353" mass="38648">MNTPANVPATVDAAAPALSVAAPALNLSTVERAAIILLSMGEEAAAGVLRCLSREELLGVTMVMSRMQGVKVDAVQNTIERFFASFRAQSSVRGASRSFLQRSLDMALGGVVANSVLNKIYGDVIGPKMARLQWAQPQWLADRLRDEHVRMQAMFLAFLPPEQASLVIQALPEAQREQVLLDIARLTEIDYDLLRDLEAVVDGCIANLGTQSTAVEGVRQAADIINRLPGDRARVVELLRARDPDLVAAVEERIYDFSVIGKQSDEVIAVILEQVDMELWGVALKGADPAVRDTLLRSMPRRSVQAFEEMLRRTGPAPASKVEAARREIMDTIRELADEGEIELQLVAEDVLK</sequence>
<keyword evidence="8" id="KW-0472">Membrane</keyword>
<name>A0A848NXX0_9RALS</name>
<dbReference type="Proteomes" id="UP000575469">
    <property type="component" value="Unassembled WGS sequence"/>
</dbReference>
<dbReference type="GO" id="GO:0003774">
    <property type="term" value="F:cytoskeletal motor activity"/>
    <property type="evidence" value="ECO:0007669"/>
    <property type="project" value="InterPro"/>
</dbReference>
<reference evidence="14 15" key="1">
    <citation type="submission" date="2020-04" db="EMBL/GenBank/DDBJ databases">
        <title>Ralstonia insidiosa genome sequencing and assembly.</title>
        <authorList>
            <person name="Martins R.C.R."/>
            <person name="Perdigao-Neto L.V."/>
            <person name="Levin A.S.S."/>
            <person name="Costa S.F."/>
        </authorList>
    </citation>
    <scope>NUCLEOTIDE SEQUENCE [LARGE SCALE GENOMIC DNA]</scope>
    <source>
        <strain evidence="14 15">5047</strain>
    </source>
</reference>
<dbReference type="Pfam" id="PF14842">
    <property type="entry name" value="FliG_N"/>
    <property type="match status" value="1"/>
</dbReference>
<dbReference type="GO" id="GO:0006935">
    <property type="term" value="P:chemotaxis"/>
    <property type="evidence" value="ECO:0007669"/>
    <property type="project" value="UniProtKB-KW"/>
</dbReference>
<keyword evidence="14" id="KW-0282">Flagellum</keyword>
<dbReference type="GO" id="GO:0005886">
    <property type="term" value="C:plasma membrane"/>
    <property type="evidence" value="ECO:0007669"/>
    <property type="project" value="UniProtKB-SubCell"/>
</dbReference>
<keyword evidence="6" id="KW-0145">Chemotaxis</keyword>
<keyword evidence="14" id="KW-0966">Cell projection</keyword>
<accession>A0A848NXX0</accession>
<dbReference type="PANTHER" id="PTHR30534">
    <property type="entry name" value="FLAGELLAR MOTOR SWITCH PROTEIN FLIG"/>
    <property type="match status" value="1"/>
</dbReference>
<dbReference type="RefSeq" id="WP_169338882.1">
    <property type="nucleotide sequence ID" value="NZ_JABBZM010000001.1"/>
</dbReference>
<evidence type="ECO:0000256" key="6">
    <source>
        <dbReference type="ARBA" id="ARBA00022500"/>
    </source>
</evidence>
<dbReference type="InterPro" id="IPR028263">
    <property type="entry name" value="FliG_N"/>
</dbReference>
<comment type="similarity">
    <text evidence="3">Belongs to the FliG family.</text>
</comment>
<protein>
    <recommendedName>
        <fullName evidence="4">Flagellar motor switch protein FliG</fullName>
    </recommendedName>
</protein>
<organism evidence="14 15">
    <name type="scientific">Ralstonia insidiosa</name>
    <dbReference type="NCBI Taxonomy" id="190721"/>
    <lineage>
        <taxon>Bacteria</taxon>
        <taxon>Pseudomonadati</taxon>
        <taxon>Pseudomonadota</taxon>
        <taxon>Betaproteobacteria</taxon>
        <taxon>Burkholderiales</taxon>
        <taxon>Burkholderiaceae</taxon>
        <taxon>Ralstonia</taxon>
    </lineage>
</organism>
<evidence type="ECO:0000256" key="8">
    <source>
        <dbReference type="ARBA" id="ARBA00023136"/>
    </source>
</evidence>
<dbReference type="GO" id="GO:0009425">
    <property type="term" value="C:bacterial-type flagellum basal body"/>
    <property type="evidence" value="ECO:0007669"/>
    <property type="project" value="UniProtKB-SubCell"/>
</dbReference>
<dbReference type="InterPro" id="IPR000090">
    <property type="entry name" value="Flg_Motor_Flig"/>
</dbReference>
<gene>
    <name evidence="14" type="primary">fliG</name>
    <name evidence="14" type="ORF">HGR00_00155</name>
</gene>
<evidence type="ECO:0000313" key="15">
    <source>
        <dbReference type="Proteomes" id="UP000575469"/>
    </source>
</evidence>
<evidence type="ECO:0000256" key="5">
    <source>
        <dbReference type="ARBA" id="ARBA00022475"/>
    </source>
</evidence>
<comment type="subcellular location">
    <subcellularLocation>
        <location evidence="1">Bacterial flagellum basal body</location>
    </subcellularLocation>
    <subcellularLocation>
        <location evidence="2">Cell membrane</location>
        <topology evidence="2">Peripheral membrane protein</topology>
        <orientation evidence="2">Cytoplasmic side</orientation>
    </subcellularLocation>
</comment>
<keyword evidence="7" id="KW-0283">Flagellar rotation</keyword>
<feature type="domain" description="Flagellar motor switch protein FliG middle" evidence="12">
    <location>
        <begin position="137"/>
        <end position="211"/>
    </location>
</feature>
<keyword evidence="5" id="KW-1003">Cell membrane</keyword>
<proteinExistence type="inferred from homology"/>
<keyword evidence="14" id="KW-0969">Cilium</keyword>
<evidence type="ECO:0000259" key="13">
    <source>
        <dbReference type="Pfam" id="PF14842"/>
    </source>
</evidence>
<evidence type="ECO:0000259" key="11">
    <source>
        <dbReference type="Pfam" id="PF01706"/>
    </source>
</evidence>
<dbReference type="AlphaFoldDB" id="A0A848NXX0"/>
<dbReference type="SUPFAM" id="SSF48029">
    <property type="entry name" value="FliG"/>
    <property type="match status" value="2"/>
</dbReference>
<dbReference type="Pfam" id="PF14841">
    <property type="entry name" value="FliG_M"/>
    <property type="match status" value="1"/>
</dbReference>
<dbReference type="PANTHER" id="PTHR30534:SF0">
    <property type="entry name" value="FLAGELLAR MOTOR SWITCH PROTEIN FLIG"/>
    <property type="match status" value="1"/>
</dbReference>
<evidence type="ECO:0000256" key="4">
    <source>
        <dbReference type="ARBA" id="ARBA00021870"/>
    </source>
</evidence>
<evidence type="ECO:0000256" key="9">
    <source>
        <dbReference type="ARBA" id="ARBA00023143"/>
    </source>
</evidence>
<dbReference type="PRINTS" id="PR00954">
    <property type="entry name" value="FLGMOTORFLIG"/>
</dbReference>
<dbReference type="EMBL" id="JABBZM010000001">
    <property type="protein sequence ID" value="NMV36318.1"/>
    <property type="molecule type" value="Genomic_DNA"/>
</dbReference>
<dbReference type="Pfam" id="PF01706">
    <property type="entry name" value="FliG_C"/>
    <property type="match status" value="1"/>
</dbReference>
<dbReference type="InterPro" id="IPR023087">
    <property type="entry name" value="Flg_Motor_Flig_C"/>
</dbReference>
<comment type="function">
    <text evidence="10">FliG is one of three proteins (FliG, FliN, FliM) that forms the rotor-mounted switch complex (C ring), located at the base of the basal body. This complex interacts with the CheY and CheZ chemotaxis proteins, in addition to contacting components of the motor that determine the direction of flagellar rotation.</text>
</comment>
<feature type="domain" description="Flagellar motor switch protein FliG C-terminal" evidence="11">
    <location>
        <begin position="239"/>
        <end position="344"/>
    </location>
</feature>
<evidence type="ECO:0000256" key="3">
    <source>
        <dbReference type="ARBA" id="ARBA00010299"/>
    </source>
</evidence>
<feature type="domain" description="Flagellar motor switch protein FliG N-terminal" evidence="13">
    <location>
        <begin position="26"/>
        <end position="121"/>
    </location>
</feature>
<evidence type="ECO:0000256" key="2">
    <source>
        <dbReference type="ARBA" id="ARBA00004413"/>
    </source>
</evidence>
<evidence type="ECO:0000259" key="12">
    <source>
        <dbReference type="Pfam" id="PF14841"/>
    </source>
</evidence>
<dbReference type="InterPro" id="IPR032779">
    <property type="entry name" value="FliG_M"/>
</dbReference>
<keyword evidence="9" id="KW-0975">Bacterial flagellum</keyword>
<dbReference type="Gene3D" id="1.10.220.30">
    <property type="match status" value="3"/>
</dbReference>
<evidence type="ECO:0000256" key="1">
    <source>
        <dbReference type="ARBA" id="ARBA00004117"/>
    </source>
</evidence>
<dbReference type="InterPro" id="IPR011002">
    <property type="entry name" value="FliG_a-hlx"/>
</dbReference>
<evidence type="ECO:0000256" key="7">
    <source>
        <dbReference type="ARBA" id="ARBA00022779"/>
    </source>
</evidence>